<name>A0ABQ9TYB7_SAGOE</name>
<keyword evidence="3" id="KW-1185">Reference proteome</keyword>
<sequence length="123" mass="13144">MEALSREGRGDGGSLELLHSFTANGHLGAAELMLMQMQMLMLIVIVILQAATRPCTPSASRLNGMGVLEAGSVPVRCTGQIPARGAPREVCKDEFEGEPVPSPDRCPTPNTQVPASVREYQLK</sequence>
<organism evidence="2 3">
    <name type="scientific">Saguinus oedipus</name>
    <name type="common">Cotton-top tamarin</name>
    <name type="synonym">Oedipomidas oedipus</name>
    <dbReference type="NCBI Taxonomy" id="9490"/>
    <lineage>
        <taxon>Eukaryota</taxon>
        <taxon>Metazoa</taxon>
        <taxon>Chordata</taxon>
        <taxon>Craniata</taxon>
        <taxon>Vertebrata</taxon>
        <taxon>Euteleostomi</taxon>
        <taxon>Mammalia</taxon>
        <taxon>Eutheria</taxon>
        <taxon>Euarchontoglires</taxon>
        <taxon>Primates</taxon>
        <taxon>Haplorrhini</taxon>
        <taxon>Platyrrhini</taxon>
        <taxon>Cebidae</taxon>
        <taxon>Callitrichinae</taxon>
        <taxon>Saguinus</taxon>
    </lineage>
</organism>
<accession>A0ABQ9TYB7</accession>
<gene>
    <name evidence="2" type="ORF">P7K49_032136</name>
</gene>
<comment type="caution">
    <text evidence="2">The sequence shown here is derived from an EMBL/GenBank/DDBJ whole genome shotgun (WGS) entry which is preliminary data.</text>
</comment>
<evidence type="ECO:0000313" key="2">
    <source>
        <dbReference type="EMBL" id="KAK2089470.1"/>
    </source>
</evidence>
<dbReference type="EMBL" id="JASSZA010000018">
    <property type="protein sequence ID" value="KAK2089470.1"/>
    <property type="molecule type" value="Genomic_DNA"/>
</dbReference>
<evidence type="ECO:0000313" key="3">
    <source>
        <dbReference type="Proteomes" id="UP001266305"/>
    </source>
</evidence>
<dbReference type="Proteomes" id="UP001266305">
    <property type="component" value="Unassembled WGS sequence"/>
</dbReference>
<evidence type="ECO:0000256" key="1">
    <source>
        <dbReference type="SAM" id="MobiDB-lite"/>
    </source>
</evidence>
<protein>
    <submittedName>
        <fullName evidence="2">Uncharacterized protein</fullName>
    </submittedName>
</protein>
<feature type="region of interest" description="Disordered" evidence="1">
    <location>
        <begin position="93"/>
        <end position="123"/>
    </location>
</feature>
<proteinExistence type="predicted"/>
<reference evidence="2 3" key="1">
    <citation type="submission" date="2023-05" db="EMBL/GenBank/DDBJ databases">
        <title>B98-5 Cell Line De Novo Hybrid Assembly: An Optical Mapping Approach.</title>
        <authorList>
            <person name="Kananen K."/>
            <person name="Auerbach J.A."/>
            <person name="Kautto E."/>
            <person name="Blachly J.S."/>
        </authorList>
    </citation>
    <scope>NUCLEOTIDE SEQUENCE [LARGE SCALE GENOMIC DNA]</scope>
    <source>
        <strain evidence="2">B95-8</strain>
        <tissue evidence="2">Cell line</tissue>
    </source>
</reference>